<name>A0A365UCA2_9RHOB</name>
<feature type="binding site" evidence="5">
    <location>
        <position position="224"/>
    </location>
    <ligand>
        <name>Mg(2+)</name>
        <dbReference type="ChEBI" id="CHEBI:18420"/>
        <label>1</label>
        <note>catalytic</note>
    </ligand>
</feature>
<evidence type="ECO:0000256" key="1">
    <source>
        <dbReference type="ARBA" id="ARBA00009759"/>
    </source>
</evidence>
<dbReference type="GO" id="GO:0006020">
    <property type="term" value="P:inositol metabolic process"/>
    <property type="evidence" value="ECO:0007669"/>
    <property type="project" value="TreeGrafter"/>
</dbReference>
<proteinExistence type="inferred from homology"/>
<dbReference type="Gene3D" id="3.30.540.10">
    <property type="entry name" value="Fructose-1,6-Bisphosphatase, subunit A, domain 1"/>
    <property type="match status" value="1"/>
</dbReference>
<dbReference type="GO" id="GO:0007165">
    <property type="term" value="P:signal transduction"/>
    <property type="evidence" value="ECO:0007669"/>
    <property type="project" value="TreeGrafter"/>
</dbReference>
<dbReference type="OrthoDB" id="9785695at2"/>
<evidence type="ECO:0000313" key="6">
    <source>
        <dbReference type="EMBL" id="RBI86946.1"/>
    </source>
</evidence>
<reference evidence="6 7" key="1">
    <citation type="submission" date="2018-07" db="EMBL/GenBank/DDBJ databases">
        <title>Rhodosalinus sp. strain E84T genomic sequence and assembly.</title>
        <authorList>
            <person name="Liu Z.-W."/>
            <person name="Lu D.-C."/>
        </authorList>
    </citation>
    <scope>NUCLEOTIDE SEQUENCE [LARGE SCALE GENOMIC DNA]</scope>
    <source>
        <strain evidence="6 7">E84</strain>
    </source>
</reference>
<evidence type="ECO:0000256" key="2">
    <source>
        <dbReference type="ARBA" id="ARBA00022723"/>
    </source>
</evidence>
<evidence type="ECO:0000256" key="3">
    <source>
        <dbReference type="ARBA" id="ARBA00022801"/>
    </source>
</evidence>
<sequence length="277" mass="30045">MPFTAAREAQIVNLIRRAARAEILPRFRALHESEIAAKTGPDDLVTEADTAAEAMIARGLAALFPEALIVGEEAAEADPALADRIAEAELSFIVDPVDGTWNFARGLPLFGVILAACRRGEPVWAMIHDPVCDDWITAAEDRPTRLERPGRPHRRLRMAPAREIAEMSGFVPLTLVPEDRRPAVAALLPEFRRATSLRCSAHEYRLLARGHADFCVGVDPKPWDHAAGVLICRQAGGYTAFLDGAPYTAARREGALLTAASADGWARLAERFAALAA</sequence>
<dbReference type="AlphaFoldDB" id="A0A365UCA2"/>
<dbReference type="PROSITE" id="PS00630">
    <property type="entry name" value="IMP_2"/>
    <property type="match status" value="1"/>
</dbReference>
<dbReference type="PANTHER" id="PTHR20854:SF4">
    <property type="entry name" value="INOSITOL-1-MONOPHOSPHATASE-RELATED"/>
    <property type="match status" value="1"/>
</dbReference>
<dbReference type="RefSeq" id="WP_113287794.1">
    <property type="nucleotide sequence ID" value="NZ_QNTQ01000002.1"/>
</dbReference>
<keyword evidence="7" id="KW-1185">Reference proteome</keyword>
<dbReference type="PANTHER" id="PTHR20854">
    <property type="entry name" value="INOSITOL MONOPHOSPHATASE"/>
    <property type="match status" value="1"/>
</dbReference>
<evidence type="ECO:0000313" key="7">
    <source>
        <dbReference type="Proteomes" id="UP000253370"/>
    </source>
</evidence>
<accession>A0A365UCA2</accession>
<feature type="binding site" evidence="5">
    <location>
        <position position="95"/>
    </location>
    <ligand>
        <name>Mg(2+)</name>
        <dbReference type="ChEBI" id="CHEBI:18420"/>
        <label>1</label>
        <note>catalytic</note>
    </ligand>
</feature>
<dbReference type="PROSITE" id="PS00629">
    <property type="entry name" value="IMP_1"/>
    <property type="match status" value="1"/>
</dbReference>
<dbReference type="EMBL" id="QNTQ01000002">
    <property type="protein sequence ID" value="RBI86946.1"/>
    <property type="molecule type" value="Genomic_DNA"/>
</dbReference>
<dbReference type="GO" id="GO:0046854">
    <property type="term" value="P:phosphatidylinositol phosphate biosynthetic process"/>
    <property type="evidence" value="ECO:0007669"/>
    <property type="project" value="InterPro"/>
</dbReference>
<evidence type="ECO:0000256" key="5">
    <source>
        <dbReference type="PIRSR" id="PIRSR600760-2"/>
    </source>
</evidence>
<comment type="caution">
    <text evidence="6">The sequence shown here is derived from an EMBL/GenBank/DDBJ whole genome shotgun (WGS) entry which is preliminary data.</text>
</comment>
<dbReference type="Proteomes" id="UP000253370">
    <property type="component" value="Unassembled WGS sequence"/>
</dbReference>
<feature type="binding site" evidence="5">
    <location>
        <position position="72"/>
    </location>
    <ligand>
        <name>Mg(2+)</name>
        <dbReference type="ChEBI" id="CHEBI:18420"/>
        <label>1</label>
        <note>catalytic</note>
    </ligand>
</feature>
<dbReference type="PRINTS" id="PR00377">
    <property type="entry name" value="IMPHPHTASES"/>
</dbReference>
<keyword evidence="3" id="KW-0378">Hydrolase</keyword>
<dbReference type="SUPFAM" id="SSF56655">
    <property type="entry name" value="Carbohydrate phosphatase"/>
    <property type="match status" value="1"/>
</dbReference>
<dbReference type="InterPro" id="IPR000760">
    <property type="entry name" value="Inositol_monophosphatase-like"/>
</dbReference>
<dbReference type="Pfam" id="PF00459">
    <property type="entry name" value="Inositol_P"/>
    <property type="match status" value="1"/>
</dbReference>
<keyword evidence="4 5" id="KW-0460">Magnesium</keyword>
<protein>
    <submittedName>
        <fullName evidence="6">Inositol monophosphatase</fullName>
    </submittedName>
</protein>
<organism evidence="6 7">
    <name type="scientific">Rhodosalinus halophilus</name>
    <dbReference type="NCBI Taxonomy" id="2259333"/>
    <lineage>
        <taxon>Bacteria</taxon>
        <taxon>Pseudomonadati</taxon>
        <taxon>Pseudomonadota</taxon>
        <taxon>Alphaproteobacteria</taxon>
        <taxon>Rhodobacterales</taxon>
        <taxon>Paracoccaceae</taxon>
        <taxon>Rhodosalinus</taxon>
    </lineage>
</organism>
<feature type="binding site" evidence="5">
    <location>
        <position position="98"/>
    </location>
    <ligand>
        <name>Mg(2+)</name>
        <dbReference type="ChEBI" id="CHEBI:18420"/>
        <label>1</label>
        <note>catalytic</note>
    </ligand>
</feature>
<comment type="similarity">
    <text evidence="1">Belongs to the inositol monophosphatase superfamily.</text>
</comment>
<dbReference type="InterPro" id="IPR020583">
    <property type="entry name" value="Inositol_monoP_metal-BS"/>
</dbReference>
<dbReference type="GO" id="GO:0008934">
    <property type="term" value="F:inositol monophosphate 1-phosphatase activity"/>
    <property type="evidence" value="ECO:0007669"/>
    <property type="project" value="TreeGrafter"/>
</dbReference>
<evidence type="ECO:0000256" key="4">
    <source>
        <dbReference type="ARBA" id="ARBA00022842"/>
    </source>
</evidence>
<gene>
    <name evidence="6" type="ORF">DRV85_02135</name>
</gene>
<keyword evidence="2 5" id="KW-0479">Metal-binding</keyword>
<dbReference type="Gene3D" id="3.40.190.80">
    <property type="match status" value="1"/>
</dbReference>
<dbReference type="GO" id="GO:0046872">
    <property type="term" value="F:metal ion binding"/>
    <property type="evidence" value="ECO:0007669"/>
    <property type="project" value="UniProtKB-KW"/>
</dbReference>
<comment type="cofactor">
    <cofactor evidence="5">
        <name>Mg(2+)</name>
        <dbReference type="ChEBI" id="CHEBI:18420"/>
    </cofactor>
</comment>
<dbReference type="InterPro" id="IPR020550">
    <property type="entry name" value="Inositol_monophosphatase_CS"/>
</dbReference>